<reference evidence="2 3" key="1">
    <citation type="submission" date="2024-10" db="EMBL/GenBank/DDBJ databases">
        <title>Novel secondary metabolite-producing bacteria for plant disease control.</title>
        <authorList>
            <person name="Chevrette M."/>
        </authorList>
    </citation>
    <scope>NUCLEOTIDE SEQUENCE [LARGE SCALE GENOMIC DNA]</scope>
    <source>
        <strain evidence="2 3">J30 TE3557</strain>
    </source>
</reference>
<gene>
    <name evidence="2" type="ORF">ABIA52_003541</name>
</gene>
<dbReference type="Gene3D" id="2.160.20.10">
    <property type="entry name" value="Single-stranded right-handed beta-helix, Pectin lyase-like"/>
    <property type="match status" value="1"/>
</dbReference>
<dbReference type="CDD" id="cd21111">
    <property type="entry name" value="IFTase"/>
    <property type="match status" value="1"/>
</dbReference>
<comment type="caution">
    <text evidence="2">The sequence shown here is derived from an EMBL/GenBank/DDBJ whole genome shotgun (WGS) entry which is preliminary data.</text>
</comment>
<accession>A0ABW8NAN8</accession>
<evidence type="ECO:0000313" key="2">
    <source>
        <dbReference type="EMBL" id="MFK4640652.1"/>
    </source>
</evidence>
<evidence type="ECO:0000259" key="1">
    <source>
        <dbReference type="Pfam" id="PF05048"/>
    </source>
</evidence>
<dbReference type="Proteomes" id="UP001620520">
    <property type="component" value="Unassembled WGS sequence"/>
</dbReference>
<dbReference type="InterPro" id="IPR012334">
    <property type="entry name" value="Pectin_lyas_fold"/>
</dbReference>
<dbReference type="InterPro" id="IPR007742">
    <property type="entry name" value="NosD_dom"/>
</dbReference>
<sequence length="453" mass="48369">MSSNNYYDVTTWPIGNPSEDVGEVINSIIADIKERQHASDVNDGGKPGAVIYLPPGDYRLRTQVLIDISFLRIQGSGHGFTSSSIRFNVPHDEWPELHELWPGGSRVLVDLPELPVDEEAETSKAGPSKGAAFLVKREGSPRISSVEFANFCIDGLHFAADGSDLPAENTYVNGKTGIHVSSANDSFRVNEMGFIYLEHALSIHNADALSIHNNFIAECGSCIELRGWGQASKITDNLIGAGFKGHSIYAENHGGLLVTANNVFPRGASSVHFNGVTRSSVTNNRLHSFYPGMVVLDGNSSENLVATNHFLRDHEPWTPFLGIDNGLDDLHGVLSVRGSNNSVIGNHFSQIIDAGSIRPVGATPVIIRLREGAGNFVSNNHVVAMDVHAAASDDCFEAQVGALLTTDTAAALAVTAVMVDPESTRNTVLDSGSDPQVLADRAANAVRATPTVG</sequence>
<keyword evidence="3" id="KW-1185">Reference proteome</keyword>
<evidence type="ECO:0000313" key="3">
    <source>
        <dbReference type="Proteomes" id="UP001620520"/>
    </source>
</evidence>
<proteinExistence type="predicted"/>
<dbReference type="InterPro" id="IPR011050">
    <property type="entry name" value="Pectin_lyase_fold/virulence"/>
</dbReference>
<feature type="domain" description="Periplasmic copper-binding protein NosD beta helix" evidence="1">
    <location>
        <begin position="165"/>
        <end position="312"/>
    </location>
</feature>
<organism evidence="2 3">
    <name type="scientific">Paenarthrobacter histidinolovorans</name>
    <dbReference type="NCBI Taxonomy" id="43664"/>
    <lineage>
        <taxon>Bacteria</taxon>
        <taxon>Bacillati</taxon>
        <taxon>Actinomycetota</taxon>
        <taxon>Actinomycetes</taxon>
        <taxon>Micrococcales</taxon>
        <taxon>Micrococcaceae</taxon>
        <taxon>Paenarthrobacter</taxon>
    </lineage>
</organism>
<dbReference type="Pfam" id="PF05048">
    <property type="entry name" value="NosD"/>
    <property type="match status" value="1"/>
</dbReference>
<dbReference type="EMBL" id="JBIYEW010000003">
    <property type="protein sequence ID" value="MFK4640652.1"/>
    <property type="molecule type" value="Genomic_DNA"/>
</dbReference>
<name>A0ABW8NAN8_9MICC</name>
<dbReference type="RefSeq" id="WP_404595231.1">
    <property type="nucleotide sequence ID" value="NZ_JBIYEW010000003.1"/>
</dbReference>
<dbReference type="SUPFAM" id="SSF51126">
    <property type="entry name" value="Pectin lyase-like"/>
    <property type="match status" value="1"/>
</dbReference>
<protein>
    <recommendedName>
        <fullName evidence="1">Periplasmic copper-binding protein NosD beta helix domain-containing protein</fullName>
    </recommendedName>
</protein>